<proteinExistence type="predicted"/>
<dbReference type="InterPro" id="IPR016186">
    <property type="entry name" value="C-type_lectin-like/link_sf"/>
</dbReference>
<comment type="caution">
    <text evidence="2">The sequence shown here is derived from an EMBL/GenBank/DDBJ whole genome shotgun (WGS) entry which is preliminary data.</text>
</comment>
<evidence type="ECO:0000313" key="2">
    <source>
        <dbReference type="EMBL" id="KAH3784136.1"/>
    </source>
</evidence>
<feature type="domain" description="C-type lectin" evidence="1">
    <location>
        <begin position="1"/>
        <end position="62"/>
    </location>
</feature>
<protein>
    <recommendedName>
        <fullName evidence="1">C-type lectin domain-containing protein</fullName>
    </recommendedName>
</protein>
<organism evidence="2 3">
    <name type="scientific">Dreissena polymorpha</name>
    <name type="common">Zebra mussel</name>
    <name type="synonym">Mytilus polymorpha</name>
    <dbReference type="NCBI Taxonomy" id="45954"/>
    <lineage>
        <taxon>Eukaryota</taxon>
        <taxon>Metazoa</taxon>
        <taxon>Spiralia</taxon>
        <taxon>Lophotrochozoa</taxon>
        <taxon>Mollusca</taxon>
        <taxon>Bivalvia</taxon>
        <taxon>Autobranchia</taxon>
        <taxon>Heteroconchia</taxon>
        <taxon>Euheterodonta</taxon>
        <taxon>Imparidentia</taxon>
        <taxon>Neoheterodontei</taxon>
        <taxon>Myida</taxon>
        <taxon>Dreissenoidea</taxon>
        <taxon>Dreissenidae</taxon>
        <taxon>Dreissena</taxon>
    </lineage>
</organism>
<evidence type="ECO:0000259" key="1">
    <source>
        <dbReference type="PROSITE" id="PS50041"/>
    </source>
</evidence>
<dbReference type="InterPro" id="IPR001304">
    <property type="entry name" value="C-type_lectin-like"/>
</dbReference>
<keyword evidence="3" id="KW-1185">Reference proteome</keyword>
<gene>
    <name evidence="2" type="ORF">DPMN_162088</name>
</gene>
<dbReference type="PROSITE" id="PS50041">
    <property type="entry name" value="C_TYPE_LECTIN_2"/>
    <property type="match status" value="1"/>
</dbReference>
<dbReference type="AlphaFoldDB" id="A0A9D4ETC6"/>
<dbReference type="Proteomes" id="UP000828390">
    <property type="component" value="Unassembled WGS sequence"/>
</dbReference>
<evidence type="ECO:0000313" key="3">
    <source>
        <dbReference type="Proteomes" id="UP000828390"/>
    </source>
</evidence>
<dbReference type="InterPro" id="IPR016187">
    <property type="entry name" value="CTDL_fold"/>
</dbReference>
<name>A0A9D4ETC6_DREPO</name>
<dbReference type="Gene3D" id="3.10.100.10">
    <property type="entry name" value="Mannose-Binding Protein A, subunit A"/>
    <property type="match status" value="1"/>
</dbReference>
<dbReference type="SUPFAM" id="SSF56436">
    <property type="entry name" value="C-type lectin-like"/>
    <property type="match status" value="1"/>
</dbReference>
<dbReference type="Pfam" id="PF00059">
    <property type="entry name" value="Lectin_C"/>
    <property type="match status" value="1"/>
</dbReference>
<reference evidence="2" key="2">
    <citation type="submission" date="2020-11" db="EMBL/GenBank/DDBJ databases">
        <authorList>
            <person name="McCartney M.A."/>
            <person name="Auch B."/>
            <person name="Kono T."/>
            <person name="Mallez S."/>
            <person name="Becker A."/>
            <person name="Gohl D.M."/>
            <person name="Silverstein K.A.T."/>
            <person name="Koren S."/>
            <person name="Bechman K.B."/>
            <person name="Herman A."/>
            <person name="Abrahante J.E."/>
            <person name="Garbe J."/>
        </authorList>
    </citation>
    <scope>NUCLEOTIDE SEQUENCE</scope>
    <source>
        <strain evidence="2">Duluth1</strain>
        <tissue evidence="2">Whole animal</tissue>
    </source>
</reference>
<accession>A0A9D4ETC6</accession>
<sequence length="64" mass="7564">MGIIHPTNSNSYLAEHSGTTVNYTYWHPGQPNEDHTQCNLMRTDEWTWFDDYCLFLTNVVCEHE</sequence>
<dbReference type="EMBL" id="JAIWYP010000008">
    <property type="protein sequence ID" value="KAH3784136.1"/>
    <property type="molecule type" value="Genomic_DNA"/>
</dbReference>
<reference evidence="2" key="1">
    <citation type="journal article" date="2019" name="bioRxiv">
        <title>The Genome of the Zebra Mussel, Dreissena polymorpha: A Resource for Invasive Species Research.</title>
        <authorList>
            <person name="McCartney M.A."/>
            <person name="Auch B."/>
            <person name="Kono T."/>
            <person name="Mallez S."/>
            <person name="Zhang Y."/>
            <person name="Obille A."/>
            <person name="Becker A."/>
            <person name="Abrahante J.E."/>
            <person name="Garbe J."/>
            <person name="Badalamenti J.P."/>
            <person name="Herman A."/>
            <person name="Mangelson H."/>
            <person name="Liachko I."/>
            <person name="Sullivan S."/>
            <person name="Sone E.D."/>
            <person name="Koren S."/>
            <person name="Silverstein K.A.T."/>
            <person name="Beckman K.B."/>
            <person name="Gohl D.M."/>
        </authorList>
    </citation>
    <scope>NUCLEOTIDE SEQUENCE</scope>
    <source>
        <strain evidence="2">Duluth1</strain>
        <tissue evidence="2">Whole animal</tissue>
    </source>
</reference>